<dbReference type="PANTHER" id="PTHR43663">
    <property type="entry name" value="CHROMATE TRANSPORT PROTEIN-RELATED"/>
    <property type="match status" value="1"/>
</dbReference>
<evidence type="ECO:0000256" key="7">
    <source>
        <dbReference type="SAM" id="Phobius"/>
    </source>
</evidence>
<dbReference type="Pfam" id="PF02417">
    <property type="entry name" value="Chromate_transp"/>
    <property type="match status" value="1"/>
</dbReference>
<evidence type="ECO:0000313" key="9">
    <source>
        <dbReference type="Proteomes" id="UP000638836"/>
    </source>
</evidence>
<keyword evidence="4 7" id="KW-0812">Transmembrane</keyword>
<dbReference type="PANTHER" id="PTHR43663:SF1">
    <property type="entry name" value="CHROMATE TRANSPORTER"/>
    <property type="match status" value="1"/>
</dbReference>
<dbReference type="InterPro" id="IPR003370">
    <property type="entry name" value="Chromate_transpt"/>
</dbReference>
<evidence type="ECO:0000256" key="2">
    <source>
        <dbReference type="ARBA" id="ARBA00005262"/>
    </source>
</evidence>
<dbReference type="EMBL" id="WNJQ01000001">
    <property type="protein sequence ID" value="MBC9824325.1"/>
    <property type="molecule type" value="Genomic_DNA"/>
</dbReference>
<evidence type="ECO:0000313" key="8">
    <source>
        <dbReference type="EMBL" id="MBC9824325.1"/>
    </source>
</evidence>
<evidence type="ECO:0000256" key="6">
    <source>
        <dbReference type="ARBA" id="ARBA00023136"/>
    </source>
</evidence>
<organism evidence="8 9">
    <name type="scientific">Carnobacterium inhibens</name>
    <dbReference type="NCBI Taxonomy" id="147709"/>
    <lineage>
        <taxon>Bacteria</taxon>
        <taxon>Bacillati</taxon>
        <taxon>Bacillota</taxon>
        <taxon>Bacilli</taxon>
        <taxon>Lactobacillales</taxon>
        <taxon>Carnobacteriaceae</taxon>
        <taxon>Carnobacterium</taxon>
    </lineage>
</organism>
<evidence type="ECO:0000256" key="4">
    <source>
        <dbReference type="ARBA" id="ARBA00022692"/>
    </source>
</evidence>
<accession>A0ABR7T939</accession>
<comment type="subcellular location">
    <subcellularLocation>
        <location evidence="1">Cell membrane</location>
        <topology evidence="1">Multi-pass membrane protein</topology>
    </subcellularLocation>
</comment>
<sequence>MKKDTSFYWTLFMSTFTLSAFTFGGGYVIVPLMQKRFVHELKWINEEEMLDLVAIAQSSPGPIAVNASIIIGYRMAGIPGAIISVIGTSLPPLIIITIISYFYLAFRDNSIVNAVLLGMQAGVAAVIVNVVIGMAKGITKTKKNLPIIVMILAFLVASFTSINIVIILVICGAIGAYTTYKETHLTKGGLKK</sequence>
<keyword evidence="3" id="KW-1003">Cell membrane</keyword>
<dbReference type="InterPro" id="IPR052518">
    <property type="entry name" value="CHR_Transporter"/>
</dbReference>
<comment type="caution">
    <text evidence="8">The sequence shown here is derived from an EMBL/GenBank/DDBJ whole genome shotgun (WGS) entry which is preliminary data.</text>
</comment>
<dbReference type="Proteomes" id="UP000638836">
    <property type="component" value="Unassembled WGS sequence"/>
</dbReference>
<dbReference type="RefSeq" id="WP_023178794.1">
    <property type="nucleotide sequence ID" value="NZ_JBELZU010000039.1"/>
</dbReference>
<comment type="similarity">
    <text evidence="2">Belongs to the chromate ion transporter (CHR) (TC 2.A.51) family.</text>
</comment>
<evidence type="ECO:0000256" key="1">
    <source>
        <dbReference type="ARBA" id="ARBA00004651"/>
    </source>
</evidence>
<keyword evidence="5 7" id="KW-1133">Transmembrane helix</keyword>
<feature type="transmembrane region" description="Helical" evidence="7">
    <location>
        <begin position="147"/>
        <end position="177"/>
    </location>
</feature>
<evidence type="ECO:0000256" key="3">
    <source>
        <dbReference type="ARBA" id="ARBA00022475"/>
    </source>
</evidence>
<keyword evidence="6 7" id="KW-0472">Membrane</keyword>
<proteinExistence type="inferred from homology"/>
<feature type="transmembrane region" description="Helical" evidence="7">
    <location>
        <begin position="6"/>
        <end position="30"/>
    </location>
</feature>
<gene>
    <name evidence="8" type="ORF">GLO26_00590</name>
</gene>
<feature type="transmembrane region" description="Helical" evidence="7">
    <location>
        <begin position="110"/>
        <end position="135"/>
    </location>
</feature>
<reference evidence="8 9" key="1">
    <citation type="journal article" date="2020" name="Microorganisms">
        <title>New Insight into Antimicrobial Compounds from Food and Marine-Sourced Carnobacterium Species through Phenotype and Genome Analyses.</title>
        <authorList>
            <person name="Begrem S."/>
            <person name="Ivaniuk F."/>
            <person name="Gigout-Chevalier F."/>
            <person name="Kolypczuk L."/>
            <person name="Bonnetot S."/>
            <person name="Leroi F."/>
            <person name="Grovel O."/>
            <person name="Delbarre-Ladrat C."/>
            <person name="Passerini D."/>
        </authorList>
    </citation>
    <scope>NUCLEOTIDE SEQUENCE [LARGE SCALE GENOMIC DNA]</scope>
    <source>
        <strain evidence="8 9">MIP2551</strain>
    </source>
</reference>
<evidence type="ECO:0000256" key="5">
    <source>
        <dbReference type="ARBA" id="ARBA00022989"/>
    </source>
</evidence>
<keyword evidence="9" id="KW-1185">Reference proteome</keyword>
<name>A0ABR7T939_9LACT</name>
<protein>
    <submittedName>
        <fullName evidence="8">Chromate transporter</fullName>
    </submittedName>
</protein>
<feature type="transmembrane region" description="Helical" evidence="7">
    <location>
        <begin position="81"/>
        <end position="104"/>
    </location>
</feature>